<dbReference type="SUPFAM" id="SSF51126">
    <property type="entry name" value="Pectin lyase-like"/>
    <property type="match status" value="1"/>
</dbReference>
<dbReference type="PROSITE" id="PS00502">
    <property type="entry name" value="POLYGALACTURONASE"/>
    <property type="match status" value="1"/>
</dbReference>
<evidence type="ECO:0000313" key="7">
    <source>
        <dbReference type="Proteomes" id="UP000838821"/>
    </source>
</evidence>
<dbReference type="Gene3D" id="2.160.20.10">
    <property type="entry name" value="Single-stranded right-handed beta-helix, Pectin lyase-like"/>
    <property type="match status" value="1"/>
</dbReference>
<reference evidence="6" key="1">
    <citation type="submission" date="2022-01" db="EMBL/GenBank/DDBJ databases">
        <authorList>
            <person name="Criscuolo A."/>
        </authorList>
    </citation>
    <scope>NUCLEOTIDE SEQUENCE</scope>
    <source>
        <strain evidence="6">CIP111891</strain>
    </source>
</reference>
<feature type="domain" description="Rhamnogalacturonase A/B/Epimerase-like pectate lyase" evidence="5">
    <location>
        <begin position="20"/>
        <end position="72"/>
    </location>
</feature>
<accession>A0ABN8GF20</accession>
<sequence length="450" mass="50188">MTEKVQTVQVPDFPNRHYVITEFGALGDGIHSNTAAINKAIEVCAAAGGGTVVIPRGIWLTGPIQLKSRVRLHTEEGALVTFSRKWEEYPLILSNYEGLKAVRAMPALYGEQLHQVAITGKGIFDGSGDAWRPVRKYEMTEQVWNDIVESGGVVDDNDLWWPTEEAMIGRKRTEALQAEGNYEIAQYEPYQVYLRPVLLGLTACTEVLLDGPTFQNSGSWCLHPRLCEHVTIRNVKVRNPWYSVNGDGLDLESCRFANIHDCMFDVGDDAICLKSGKNLQGREAAAPTEYVSIRNCTVYHGHGGFTVGSEMSGDIRHVDVSDCTFIGTDNGLRFKSTRGRGGIVEHIQIANIQMKDIIHSAIVFDMYYEIKQDEVDRVEVTDETPCFCHISIKDTVSEGSSKGIFIRGLPEMPIHDLHFERVTVAAETGIVCIDAQNILFQDVHITREIR</sequence>
<keyword evidence="2 4" id="KW-0378">Hydrolase</keyword>
<dbReference type="PANTHER" id="PTHR31339">
    <property type="entry name" value="PECTIN LYASE-RELATED"/>
    <property type="match status" value="1"/>
</dbReference>
<evidence type="ECO:0000256" key="2">
    <source>
        <dbReference type="ARBA" id="ARBA00022801"/>
    </source>
</evidence>
<dbReference type="InterPro" id="IPR011050">
    <property type="entry name" value="Pectin_lyase_fold/virulence"/>
</dbReference>
<proteinExistence type="inferred from homology"/>
<evidence type="ECO:0000259" key="5">
    <source>
        <dbReference type="Pfam" id="PF12708"/>
    </source>
</evidence>
<dbReference type="InterPro" id="IPR024535">
    <property type="entry name" value="RHGA/B-epi-like_pectate_lyase"/>
</dbReference>
<gene>
    <name evidence="6" type="ORF">PAECIP111891_03035</name>
</gene>
<dbReference type="PANTHER" id="PTHR31339:SF9">
    <property type="entry name" value="PLASMIN AND FIBRONECTIN-BINDING PROTEIN A"/>
    <property type="match status" value="1"/>
</dbReference>
<dbReference type="InterPro" id="IPR000743">
    <property type="entry name" value="Glyco_hydro_28"/>
</dbReference>
<dbReference type="InterPro" id="IPR051801">
    <property type="entry name" value="GH28_Enzymes"/>
</dbReference>
<comment type="caution">
    <text evidence="6">The sequence shown here is derived from an EMBL/GenBank/DDBJ whole genome shotgun (WGS) entry which is preliminary data.</text>
</comment>
<keyword evidence="7" id="KW-1185">Reference proteome</keyword>
<dbReference type="RefSeq" id="WP_236288324.1">
    <property type="nucleotide sequence ID" value="NZ_CAKMMW010000008.1"/>
</dbReference>
<evidence type="ECO:0000313" key="6">
    <source>
        <dbReference type="EMBL" id="CAH1207572.1"/>
    </source>
</evidence>
<dbReference type="Proteomes" id="UP000838821">
    <property type="component" value="Unassembled WGS sequence"/>
</dbReference>
<dbReference type="EMBL" id="CAKMMW010000008">
    <property type="protein sequence ID" value="CAH1207572.1"/>
    <property type="molecule type" value="Genomic_DNA"/>
</dbReference>
<evidence type="ECO:0000256" key="3">
    <source>
        <dbReference type="ARBA" id="ARBA00023295"/>
    </source>
</evidence>
<comment type="similarity">
    <text evidence="1 4">Belongs to the glycosyl hydrolase 28 family.</text>
</comment>
<organism evidence="6 7">
    <name type="scientific">Paenibacillus allorhizoplanae</name>
    <dbReference type="NCBI Taxonomy" id="2905648"/>
    <lineage>
        <taxon>Bacteria</taxon>
        <taxon>Bacillati</taxon>
        <taxon>Bacillota</taxon>
        <taxon>Bacilli</taxon>
        <taxon>Bacillales</taxon>
        <taxon>Paenibacillaceae</taxon>
        <taxon>Paenibacillus</taxon>
    </lineage>
</organism>
<dbReference type="SMART" id="SM00710">
    <property type="entry name" value="PbH1"/>
    <property type="match status" value="5"/>
</dbReference>
<dbReference type="Pfam" id="PF12708">
    <property type="entry name" value="Pect-lyase_RHGA_epim"/>
    <property type="match status" value="1"/>
</dbReference>
<evidence type="ECO:0000256" key="1">
    <source>
        <dbReference type="ARBA" id="ARBA00008834"/>
    </source>
</evidence>
<keyword evidence="3 4" id="KW-0326">Glycosidase</keyword>
<dbReference type="Pfam" id="PF00295">
    <property type="entry name" value="Glyco_hydro_28"/>
    <property type="match status" value="1"/>
</dbReference>
<protein>
    <recommendedName>
        <fullName evidence="5">Rhamnogalacturonase A/B/Epimerase-like pectate lyase domain-containing protein</fullName>
    </recommendedName>
</protein>
<name>A0ABN8GF20_9BACL</name>
<evidence type="ECO:0000256" key="4">
    <source>
        <dbReference type="RuleBase" id="RU361169"/>
    </source>
</evidence>
<dbReference type="InterPro" id="IPR006626">
    <property type="entry name" value="PbH1"/>
</dbReference>
<dbReference type="InterPro" id="IPR012334">
    <property type="entry name" value="Pectin_lyas_fold"/>
</dbReference>